<dbReference type="SUPFAM" id="SSF53383">
    <property type="entry name" value="PLP-dependent transferases"/>
    <property type="match status" value="1"/>
</dbReference>
<dbReference type="InterPro" id="IPR051446">
    <property type="entry name" value="HTH_trans_reg/aminotransferase"/>
</dbReference>
<evidence type="ECO:0000256" key="4">
    <source>
        <dbReference type="ARBA" id="ARBA00023125"/>
    </source>
</evidence>
<dbReference type="CDD" id="cd07377">
    <property type="entry name" value="WHTH_GntR"/>
    <property type="match status" value="1"/>
</dbReference>
<keyword evidence="5" id="KW-0804">Transcription</keyword>
<evidence type="ECO:0000256" key="2">
    <source>
        <dbReference type="ARBA" id="ARBA00022898"/>
    </source>
</evidence>
<keyword evidence="7" id="KW-0614">Plasmid</keyword>
<accession>A0AA47ER75</accession>
<dbReference type="PROSITE" id="PS50949">
    <property type="entry name" value="HTH_GNTR"/>
    <property type="match status" value="1"/>
</dbReference>
<dbReference type="SUPFAM" id="SSF46785">
    <property type="entry name" value="Winged helix' DNA-binding domain"/>
    <property type="match status" value="1"/>
</dbReference>
<dbReference type="AlphaFoldDB" id="A0AA47ER75"/>
<organism evidence="7 8">
    <name type="scientific">Clostridium estertheticum</name>
    <dbReference type="NCBI Taxonomy" id="238834"/>
    <lineage>
        <taxon>Bacteria</taxon>
        <taxon>Bacillati</taxon>
        <taxon>Bacillota</taxon>
        <taxon>Clostridia</taxon>
        <taxon>Eubacteriales</taxon>
        <taxon>Clostridiaceae</taxon>
        <taxon>Clostridium</taxon>
    </lineage>
</organism>
<name>A0AA47ER75_9CLOT</name>
<keyword evidence="2" id="KW-0663">Pyridoxal phosphate</keyword>
<dbReference type="GO" id="GO:0003700">
    <property type="term" value="F:DNA-binding transcription factor activity"/>
    <property type="evidence" value="ECO:0007669"/>
    <property type="project" value="InterPro"/>
</dbReference>
<dbReference type="PANTHER" id="PTHR46577:SF1">
    <property type="entry name" value="HTH-TYPE TRANSCRIPTIONAL REGULATORY PROTEIN GABR"/>
    <property type="match status" value="1"/>
</dbReference>
<dbReference type="SMART" id="SM00345">
    <property type="entry name" value="HTH_GNTR"/>
    <property type="match status" value="1"/>
</dbReference>
<dbReference type="InterPro" id="IPR015424">
    <property type="entry name" value="PyrdxlP-dep_Trfase"/>
</dbReference>
<dbReference type="InterPro" id="IPR036388">
    <property type="entry name" value="WH-like_DNA-bd_sf"/>
</dbReference>
<feature type="domain" description="HTH gntR-type" evidence="6">
    <location>
        <begin position="1"/>
        <end position="68"/>
    </location>
</feature>
<proteinExistence type="inferred from homology"/>
<keyword evidence="7" id="KW-0032">Aminotransferase</keyword>
<dbReference type="Gene3D" id="3.90.1150.10">
    <property type="entry name" value="Aspartate Aminotransferase, domain 1"/>
    <property type="match status" value="1"/>
</dbReference>
<evidence type="ECO:0000313" key="7">
    <source>
        <dbReference type="EMBL" id="WAG63273.1"/>
    </source>
</evidence>
<dbReference type="EMBL" id="CP086240">
    <property type="protein sequence ID" value="WAG63273.1"/>
    <property type="molecule type" value="Genomic_DNA"/>
</dbReference>
<dbReference type="InterPro" id="IPR036390">
    <property type="entry name" value="WH_DNA-bd_sf"/>
</dbReference>
<dbReference type="InterPro" id="IPR000524">
    <property type="entry name" value="Tscrpt_reg_HTH_GntR"/>
</dbReference>
<gene>
    <name evidence="7" type="ORF">LL038_24935</name>
</gene>
<sequence>MKYETILRYIKSEILMKKINAGEKLPSIRSICKKFQCSKITVVKVYDLLEKEHIVYSIPKSGHYLIENSLNPNNNISNKNIDFSTSILDTRILPYEDFQHCLNQAMELYKKKFISNSSTQGLETLINVIAKQLQDYQVFTNKQNIFITSGSQQAINILTMMHFPNGGENVLIEQPTYYGVIKSLELNNINTIGIKRNLDGIDFNELEKIFKCNNVKFFYIIPRFHNPTGFSYSNNDKRKILELAEKYNVYIVEDDYLADLEVDKKSDPIYSLDSSSRVIYLKSYSKIVLQGLRVSAVVLPKVLLKTFEEYKKWNDLHTSLISQGALEIYIKNGMFNEHIKKLKEVYSERMSYLNILTKSLNRADIIWHVPNSGFFASFEITNNVRAKDIIKRLNIKNVLFKYPKTFYLNNCIDENLIRLSISSVNTNEIKRGIFMLLKEMY</sequence>
<dbReference type="GO" id="GO:0008483">
    <property type="term" value="F:transaminase activity"/>
    <property type="evidence" value="ECO:0007669"/>
    <property type="project" value="UniProtKB-KW"/>
</dbReference>
<dbReference type="InterPro" id="IPR015422">
    <property type="entry name" value="PyrdxlP-dep_Trfase_small"/>
</dbReference>
<protein>
    <submittedName>
        <fullName evidence="7">PLP-dependent aminotransferase family protein</fullName>
    </submittedName>
</protein>
<dbReference type="Gene3D" id="3.40.640.10">
    <property type="entry name" value="Type I PLP-dependent aspartate aminotransferase-like (Major domain)"/>
    <property type="match status" value="1"/>
</dbReference>
<evidence type="ECO:0000259" key="6">
    <source>
        <dbReference type="PROSITE" id="PS50949"/>
    </source>
</evidence>
<dbReference type="GO" id="GO:0003677">
    <property type="term" value="F:DNA binding"/>
    <property type="evidence" value="ECO:0007669"/>
    <property type="project" value="UniProtKB-KW"/>
</dbReference>
<comment type="similarity">
    <text evidence="1">In the C-terminal section; belongs to the class-I pyridoxal-phosphate-dependent aminotransferase family.</text>
</comment>
<dbReference type="Proteomes" id="UP001164733">
    <property type="component" value="Plasmid pCF009-a"/>
</dbReference>
<dbReference type="Pfam" id="PF00392">
    <property type="entry name" value="GntR"/>
    <property type="match status" value="1"/>
</dbReference>
<keyword evidence="4" id="KW-0238">DNA-binding</keyword>
<dbReference type="GO" id="GO:0030170">
    <property type="term" value="F:pyridoxal phosphate binding"/>
    <property type="evidence" value="ECO:0007669"/>
    <property type="project" value="InterPro"/>
</dbReference>
<dbReference type="Gene3D" id="1.10.10.10">
    <property type="entry name" value="Winged helix-like DNA-binding domain superfamily/Winged helix DNA-binding domain"/>
    <property type="match status" value="1"/>
</dbReference>
<dbReference type="Pfam" id="PF00155">
    <property type="entry name" value="Aminotran_1_2"/>
    <property type="match status" value="1"/>
</dbReference>
<dbReference type="RefSeq" id="WP_268056102.1">
    <property type="nucleotide sequence ID" value="NZ_CP086240.1"/>
</dbReference>
<evidence type="ECO:0000256" key="3">
    <source>
        <dbReference type="ARBA" id="ARBA00023015"/>
    </source>
</evidence>
<evidence type="ECO:0000256" key="1">
    <source>
        <dbReference type="ARBA" id="ARBA00005384"/>
    </source>
</evidence>
<dbReference type="CDD" id="cd00609">
    <property type="entry name" value="AAT_like"/>
    <property type="match status" value="1"/>
</dbReference>
<dbReference type="PANTHER" id="PTHR46577">
    <property type="entry name" value="HTH-TYPE TRANSCRIPTIONAL REGULATORY PROTEIN GABR"/>
    <property type="match status" value="1"/>
</dbReference>
<evidence type="ECO:0000313" key="8">
    <source>
        <dbReference type="Proteomes" id="UP001164733"/>
    </source>
</evidence>
<keyword evidence="3" id="KW-0805">Transcription regulation</keyword>
<dbReference type="InterPro" id="IPR004839">
    <property type="entry name" value="Aminotransferase_I/II_large"/>
</dbReference>
<keyword evidence="7" id="KW-0808">Transferase</keyword>
<reference evidence="7" key="1">
    <citation type="submission" date="2021-11" db="EMBL/GenBank/DDBJ databases">
        <title>Clostridia strains as spoilage organisms.</title>
        <authorList>
            <person name="Wambui J."/>
            <person name="Stevens M.J.A."/>
            <person name="Stephan R."/>
        </authorList>
    </citation>
    <scope>NUCLEOTIDE SEQUENCE</scope>
    <source>
        <strain evidence="7">CF009</strain>
        <plasmid evidence="7">pCF009-a</plasmid>
    </source>
</reference>
<geneLocation type="plasmid" evidence="7 8">
    <name>pCF009-a</name>
</geneLocation>
<dbReference type="InterPro" id="IPR015421">
    <property type="entry name" value="PyrdxlP-dep_Trfase_major"/>
</dbReference>
<evidence type="ECO:0000256" key="5">
    <source>
        <dbReference type="ARBA" id="ARBA00023163"/>
    </source>
</evidence>